<dbReference type="EMBL" id="KE346361">
    <property type="protein sequence ID" value="KJE89943.1"/>
    <property type="molecule type" value="Genomic_DNA"/>
</dbReference>
<evidence type="ECO:0000256" key="2">
    <source>
        <dbReference type="ARBA" id="ARBA00022737"/>
    </source>
</evidence>
<dbReference type="STRING" id="595528.A0A0D2WK58"/>
<keyword evidence="7" id="KW-0808">Transferase</keyword>
<dbReference type="InterPro" id="IPR046342">
    <property type="entry name" value="CBS_dom_sf"/>
</dbReference>
<feature type="domain" description="CBS" evidence="6">
    <location>
        <begin position="452"/>
        <end position="504"/>
    </location>
</feature>
<keyword evidence="3 4" id="KW-0129">CBS domain</keyword>
<dbReference type="GO" id="GO:0019901">
    <property type="term" value="F:protein kinase binding"/>
    <property type="evidence" value="ECO:0007669"/>
    <property type="project" value="TreeGrafter"/>
</dbReference>
<accession>A0A0D2WK58</accession>
<organism evidence="7 8">
    <name type="scientific">Capsaspora owczarzaki (strain ATCC 30864)</name>
    <dbReference type="NCBI Taxonomy" id="595528"/>
    <lineage>
        <taxon>Eukaryota</taxon>
        <taxon>Filasterea</taxon>
        <taxon>Capsaspora</taxon>
    </lineage>
</organism>
<evidence type="ECO:0000313" key="8">
    <source>
        <dbReference type="Proteomes" id="UP000008743"/>
    </source>
</evidence>
<evidence type="ECO:0000256" key="1">
    <source>
        <dbReference type="ARBA" id="ARBA00006750"/>
    </source>
</evidence>
<dbReference type="CDD" id="cd04618">
    <property type="entry name" value="CBS_euAMPK_gamma-like_repeat1"/>
    <property type="match status" value="1"/>
</dbReference>
<feature type="domain" description="CBS" evidence="6">
    <location>
        <begin position="302"/>
        <end position="363"/>
    </location>
</feature>
<dbReference type="SUPFAM" id="SSF54631">
    <property type="entry name" value="CBS-domain pair"/>
    <property type="match status" value="2"/>
</dbReference>
<feature type="region of interest" description="Disordered" evidence="5">
    <location>
        <begin position="17"/>
        <end position="92"/>
    </location>
</feature>
<dbReference type="GO" id="GO:0019887">
    <property type="term" value="F:protein kinase regulator activity"/>
    <property type="evidence" value="ECO:0007669"/>
    <property type="project" value="TreeGrafter"/>
</dbReference>
<gene>
    <name evidence="7" type="ORF">CAOG_001341</name>
</gene>
<evidence type="ECO:0000313" key="7">
    <source>
        <dbReference type="EMBL" id="KJE89943.1"/>
    </source>
</evidence>
<dbReference type="SMART" id="SM00116">
    <property type="entry name" value="CBS"/>
    <property type="match status" value="4"/>
</dbReference>
<feature type="compositionally biased region" description="Low complexity" evidence="5">
    <location>
        <begin position="144"/>
        <end position="195"/>
    </location>
</feature>
<dbReference type="PANTHER" id="PTHR13780:SF35">
    <property type="entry name" value="LD22662P"/>
    <property type="match status" value="1"/>
</dbReference>
<sequence length="504" mass="52941">MQAMEDDLSSYAMPMAVDDHHRHNSSSSSSRHHQQQGTAPAASSSSSFVAGGAPGAPGGAGGATGGGFITHQPRASASSALGAPQQQQQPHSNQHFHLNNAMAAGALAGGGANVAAASAPSSSSSASVSSSMLTAPLASAAGAAATPNAAGGGNNPASAHFASAGTPSTPGGGPSSAVSAGASPAGSRPASSAPAIHDPAGILEGRKLYTAIMKQHTCYDLVPDSGKIIVFEVNLLVRKAFYALLQNGLRSAPIWDSSRQQFVGMLTVTDFINILRFYYKSPLVTMDEVEEHRIQTWREVVSTKLPAKMISVEPMATLYDAARILVMSRIHRLPLIDSASNSAVAVLTHKRILHFMYNSMKQTSPPAFLSHSIGQLNIGTYKNIATASPDTPLIIVLNVFAEKRVSCLPIVDETGVVIDVYAKYDVINLARERTYNNLDVPVLEALSHRAEGFEGVVTCLKTDSFKSILDSIVCTHVHRLIVVDNNKRVIGIVSLSDILTFLML</sequence>
<dbReference type="GO" id="GO:0005634">
    <property type="term" value="C:nucleus"/>
    <property type="evidence" value="ECO:0007669"/>
    <property type="project" value="TreeGrafter"/>
</dbReference>
<feature type="domain" description="CBS" evidence="6">
    <location>
        <begin position="221"/>
        <end position="283"/>
    </location>
</feature>
<dbReference type="PROSITE" id="PS51371">
    <property type="entry name" value="CBS"/>
    <property type="match status" value="4"/>
</dbReference>
<evidence type="ECO:0000256" key="4">
    <source>
        <dbReference type="PROSITE-ProRule" id="PRU00703"/>
    </source>
</evidence>
<name>A0A0D2WK58_CAPO3</name>
<dbReference type="RefSeq" id="XP_004349861.2">
    <property type="nucleotide sequence ID" value="XM_004349811.2"/>
</dbReference>
<feature type="domain" description="CBS" evidence="6">
    <location>
        <begin position="380"/>
        <end position="440"/>
    </location>
</feature>
<dbReference type="CDD" id="cd04641">
    <property type="entry name" value="CBS_euAMPK_gamma-like_repeat2"/>
    <property type="match status" value="1"/>
</dbReference>
<dbReference type="PANTHER" id="PTHR13780">
    <property type="entry name" value="AMP-ACTIVATED PROTEIN KINASE, GAMMA REGULATORY SUBUNIT"/>
    <property type="match status" value="1"/>
</dbReference>
<dbReference type="InterPro" id="IPR000644">
    <property type="entry name" value="CBS_dom"/>
</dbReference>
<dbReference type="AlphaFoldDB" id="A0A0D2WK58"/>
<keyword evidence="2" id="KW-0677">Repeat</keyword>
<feature type="region of interest" description="Disordered" evidence="5">
    <location>
        <begin position="144"/>
        <end position="198"/>
    </location>
</feature>
<evidence type="ECO:0000256" key="5">
    <source>
        <dbReference type="SAM" id="MobiDB-lite"/>
    </source>
</evidence>
<dbReference type="GO" id="GO:0016208">
    <property type="term" value="F:AMP binding"/>
    <property type="evidence" value="ECO:0007669"/>
    <property type="project" value="TreeGrafter"/>
</dbReference>
<feature type="compositionally biased region" description="Low complexity" evidence="5">
    <location>
        <begin position="37"/>
        <end position="51"/>
    </location>
</feature>
<dbReference type="GO" id="GO:0005737">
    <property type="term" value="C:cytoplasm"/>
    <property type="evidence" value="ECO:0007669"/>
    <property type="project" value="TreeGrafter"/>
</dbReference>
<proteinExistence type="inferred from homology"/>
<protein>
    <submittedName>
        <fullName evidence="7">Protein kinase</fullName>
    </submittedName>
</protein>
<dbReference type="FunCoup" id="A0A0D2WK58">
    <property type="interactions" value="97"/>
</dbReference>
<feature type="compositionally biased region" description="Low complexity" evidence="5">
    <location>
        <begin position="75"/>
        <end position="92"/>
    </location>
</feature>
<evidence type="ECO:0000259" key="6">
    <source>
        <dbReference type="PROSITE" id="PS51371"/>
    </source>
</evidence>
<dbReference type="Pfam" id="PF00571">
    <property type="entry name" value="CBS"/>
    <property type="match status" value="4"/>
</dbReference>
<dbReference type="InParanoid" id="A0A0D2WK58"/>
<evidence type="ECO:0000256" key="3">
    <source>
        <dbReference type="ARBA" id="ARBA00023122"/>
    </source>
</evidence>
<reference evidence="8" key="1">
    <citation type="submission" date="2011-02" db="EMBL/GenBank/DDBJ databases">
        <title>The Genome Sequence of Capsaspora owczarzaki ATCC 30864.</title>
        <authorList>
            <person name="Russ C."/>
            <person name="Cuomo C."/>
            <person name="Burger G."/>
            <person name="Gray M.W."/>
            <person name="Holland P.W.H."/>
            <person name="King N."/>
            <person name="Lang F.B.F."/>
            <person name="Roger A.J."/>
            <person name="Ruiz-Trillo I."/>
            <person name="Young S.K."/>
            <person name="Zeng Q."/>
            <person name="Gargeya S."/>
            <person name="Alvarado L."/>
            <person name="Berlin A."/>
            <person name="Chapman S.B."/>
            <person name="Chen Z."/>
            <person name="Freedman E."/>
            <person name="Gellesch M."/>
            <person name="Goldberg J."/>
            <person name="Griggs A."/>
            <person name="Gujja S."/>
            <person name="Heilman E."/>
            <person name="Heiman D."/>
            <person name="Howarth C."/>
            <person name="Mehta T."/>
            <person name="Neiman D."/>
            <person name="Pearson M."/>
            <person name="Roberts A."/>
            <person name="Saif S."/>
            <person name="Shea T."/>
            <person name="Shenoy N."/>
            <person name="Sisk P."/>
            <person name="Stolte C."/>
            <person name="Sykes S."/>
            <person name="White J."/>
            <person name="Yandava C."/>
            <person name="Haas B."/>
            <person name="Nusbaum C."/>
            <person name="Birren B."/>
        </authorList>
    </citation>
    <scope>NUCLEOTIDE SEQUENCE</scope>
    <source>
        <strain evidence="8">ATCC 30864</strain>
    </source>
</reference>
<dbReference type="OrthoDB" id="449052at2759"/>
<dbReference type="GO" id="GO:0016301">
    <property type="term" value="F:kinase activity"/>
    <property type="evidence" value="ECO:0007669"/>
    <property type="project" value="UniProtKB-KW"/>
</dbReference>
<comment type="similarity">
    <text evidence="1">Belongs to the 5'-AMP-activated protein kinase gamma subunit family.</text>
</comment>
<dbReference type="GO" id="GO:0031588">
    <property type="term" value="C:nucleotide-activated protein kinase complex"/>
    <property type="evidence" value="ECO:0007669"/>
    <property type="project" value="TreeGrafter"/>
</dbReference>
<keyword evidence="7" id="KW-0418">Kinase</keyword>
<dbReference type="eggNOG" id="KOG1764">
    <property type="taxonomic scope" value="Eukaryota"/>
</dbReference>
<dbReference type="Gene3D" id="3.10.580.10">
    <property type="entry name" value="CBS-domain"/>
    <property type="match status" value="2"/>
</dbReference>
<keyword evidence="8" id="KW-1185">Reference proteome</keyword>
<dbReference type="InterPro" id="IPR050511">
    <property type="entry name" value="AMPK_gamma/SDS23_families"/>
</dbReference>
<feature type="compositionally biased region" description="Gly residues" evidence="5">
    <location>
        <begin position="52"/>
        <end position="68"/>
    </location>
</feature>
<dbReference type="Proteomes" id="UP000008743">
    <property type="component" value="Unassembled WGS sequence"/>
</dbReference>
<dbReference type="PhylomeDB" id="A0A0D2WK58"/>